<dbReference type="InterPro" id="IPR046960">
    <property type="entry name" value="PPR_At4g14850-like_plant"/>
</dbReference>
<evidence type="ECO:0000313" key="4">
    <source>
        <dbReference type="Proteomes" id="UP000541444"/>
    </source>
</evidence>
<evidence type="ECO:0000256" key="1">
    <source>
        <dbReference type="ARBA" id="ARBA00022737"/>
    </source>
</evidence>
<keyword evidence="4" id="KW-1185">Reference proteome</keyword>
<evidence type="ECO:0000313" key="3">
    <source>
        <dbReference type="EMBL" id="KAF6135209.1"/>
    </source>
</evidence>
<dbReference type="AlphaFoldDB" id="A0A7J7KXV7"/>
<reference evidence="3 4" key="1">
    <citation type="journal article" date="2020" name="IScience">
        <title>Genome Sequencing of the Endangered Kingdonia uniflora (Circaeasteraceae, Ranunculales) Reveals Potential Mechanisms of Evolutionary Specialization.</title>
        <authorList>
            <person name="Sun Y."/>
            <person name="Deng T."/>
            <person name="Zhang A."/>
            <person name="Moore M.J."/>
            <person name="Landis J.B."/>
            <person name="Lin N."/>
            <person name="Zhang H."/>
            <person name="Zhang X."/>
            <person name="Huang J."/>
            <person name="Zhang X."/>
            <person name="Sun H."/>
            <person name="Wang H."/>
        </authorList>
    </citation>
    <scope>NUCLEOTIDE SEQUENCE [LARGE SCALE GENOMIC DNA]</scope>
    <source>
        <strain evidence="3">TB1705</strain>
        <tissue evidence="3">Leaf</tissue>
    </source>
</reference>
<keyword evidence="1" id="KW-0677">Repeat</keyword>
<dbReference type="EMBL" id="JACGCM010002811">
    <property type="protein sequence ID" value="KAF6135209.1"/>
    <property type="molecule type" value="Genomic_DNA"/>
</dbReference>
<evidence type="ECO:0000256" key="2">
    <source>
        <dbReference type="PROSITE-ProRule" id="PRU00708"/>
    </source>
</evidence>
<organism evidence="3 4">
    <name type="scientific">Kingdonia uniflora</name>
    <dbReference type="NCBI Taxonomy" id="39325"/>
    <lineage>
        <taxon>Eukaryota</taxon>
        <taxon>Viridiplantae</taxon>
        <taxon>Streptophyta</taxon>
        <taxon>Embryophyta</taxon>
        <taxon>Tracheophyta</taxon>
        <taxon>Spermatophyta</taxon>
        <taxon>Magnoliopsida</taxon>
        <taxon>Ranunculales</taxon>
        <taxon>Circaeasteraceae</taxon>
        <taxon>Kingdonia</taxon>
    </lineage>
</organism>
<dbReference type="Gene3D" id="1.25.40.10">
    <property type="entry name" value="Tetratricopeptide repeat domain"/>
    <property type="match status" value="1"/>
</dbReference>
<dbReference type="Proteomes" id="UP000541444">
    <property type="component" value="Unassembled WGS sequence"/>
</dbReference>
<dbReference type="PROSITE" id="PS51375">
    <property type="entry name" value="PPR"/>
    <property type="match status" value="1"/>
</dbReference>
<dbReference type="GO" id="GO:0003723">
    <property type="term" value="F:RNA binding"/>
    <property type="evidence" value="ECO:0007669"/>
    <property type="project" value="InterPro"/>
</dbReference>
<proteinExistence type="predicted"/>
<sequence length="169" mass="18955">MYKEIVFPSEVPEEMMVDAGVSPEKTLELPSESTEPFRVAKKILDPPSEHVDPGSEGHDNYIFKIRNEQTRPKTVNNNTFGGTVIVNLYVKCGVVDDALNVFSRMKIHNVASWTAIISGFVQMEDSVSALEFFKKMRVVGIEINKYTITSILTVCAKPEMKKEASQIHC</sequence>
<comment type="caution">
    <text evidence="3">The sequence shown here is derived from an EMBL/GenBank/DDBJ whole genome shotgun (WGS) entry which is preliminary data.</text>
</comment>
<feature type="repeat" description="PPR" evidence="2">
    <location>
        <begin position="109"/>
        <end position="143"/>
    </location>
</feature>
<dbReference type="InterPro" id="IPR002885">
    <property type="entry name" value="PPR_rpt"/>
</dbReference>
<dbReference type="OrthoDB" id="1915063at2759"/>
<name>A0A7J7KXV7_9MAGN</name>
<dbReference type="NCBIfam" id="TIGR00756">
    <property type="entry name" value="PPR"/>
    <property type="match status" value="1"/>
</dbReference>
<protein>
    <recommendedName>
        <fullName evidence="5">Pentatricopeptide repeat-containing protein</fullName>
    </recommendedName>
</protein>
<dbReference type="Pfam" id="PF13041">
    <property type="entry name" value="PPR_2"/>
    <property type="match status" value="1"/>
</dbReference>
<accession>A0A7J7KXV7</accession>
<dbReference type="PANTHER" id="PTHR47926:SF354">
    <property type="entry name" value="REPEAT (PPR-LIKE) SUPERFAMILY PROTEIN, PUTATIVE-RELATED"/>
    <property type="match status" value="1"/>
</dbReference>
<dbReference type="PANTHER" id="PTHR47926">
    <property type="entry name" value="PENTATRICOPEPTIDE REPEAT-CONTAINING PROTEIN"/>
    <property type="match status" value="1"/>
</dbReference>
<evidence type="ECO:0008006" key="5">
    <source>
        <dbReference type="Google" id="ProtNLM"/>
    </source>
</evidence>
<gene>
    <name evidence="3" type="ORF">GIB67_035280</name>
</gene>
<dbReference type="GO" id="GO:0009451">
    <property type="term" value="P:RNA modification"/>
    <property type="evidence" value="ECO:0007669"/>
    <property type="project" value="InterPro"/>
</dbReference>
<dbReference type="InterPro" id="IPR011990">
    <property type="entry name" value="TPR-like_helical_dom_sf"/>
</dbReference>